<dbReference type="GO" id="GO:0030572">
    <property type="term" value="F:phosphatidyltransferase activity"/>
    <property type="evidence" value="ECO:0007669"/>
    <property type="project" value="UniProtKB-ARBA"/>
</dbReference>
<dbReference type="AlphaFoldDB" id="A0A1F6WB92"/>
<evidence type="ECO:0000259" key="1">
    <source>
        <dbReference type="PROSITE" id="PS50035"/>
    </source>
</evidence>
<dbReference type="EMBL" id="MFUJ01000023">
    <property type="protein sequence ID" value="OGI79161.1"/>
    <property type="molecule type" value="Genomic_DNA"/>
</dbReference>
<reference evidence="2 3" key="1">
    <citation type="journal article" date="2016" name="Nat. Commun.">
        <title>Thousands of microbial genomes shed light on interconnected biogeochemical processes in an aquifer system.</title>
        <authorList>
            <person name="Anantharaman K."/>
            <person name="Brown C.T."/>
            <person name="Hug L.A."/>
            <person name="Sharon I."/>
            <person name="Castelle C.J."/>
            <person name="Probst A.J."/>
            <person name="Thomas B.C."/>
            <person name="Singh A."/>
            <person name="Wilkins M.J."/>
            <person name="Karaoz U."/>
            <person name="Brodie E.L."/>
            <person name="Williams K.H."/>
            <person name="Hubbard S.S."/>
            <person name="Banfield J.F."/>
        </authorList>
    </citation>
    <scope>NUCLEOTIDE SEQUENCE [LARGE SCALE GENOMIC DNA]</scope>
</reference>
<dbReference type="PANTHER" id="PTHR21248:SF22">
    <property type="entry name" value="PHOSPHOLIPASE D"/>
    <property type="match status" value="1"/>
</dbReference>
<dbReference type="Proteomes" id="UP000177052">
    <property type="component" value="Unassembled WGS sequence"/>
</dbReference>
<evidence type="ECO:0000313" key="2">
    <source>
        <dbReference type="EMBL" id="OGI79161.1"/>
    </source>
</evidence>
<organism evidence="2 3">
    <name type="scientific">Candidatus Nomurabacteria bacterium RIFCSPHIGHO2_12_FULL_37_29</name>
    <dbReference type="NCBI Taxonomy" id="1801759"/>
    <lineage>
        <taxon>Bacteria</taxon>
        <taxon>Candidatus Nomuraibacteriota</taxon>
    </lineage>
</organism>
<dbReference type="Pfam" id="PF13091">
    <property type="entry name" value="PLDc_2"/>
    <property type="match status" value="2"/>
</dbReference>
<dbReference type="SUPFAM" id="SSF56024">
    <property type="entry name" value="Phospholipase D/nuclease"/>
    <property type="match status" value="2"/>
</dbReference>
<dbReference type="CDD" id="cd09110">
    <property type="entry name" value="PLDc_CLS_1"/>
    <property type="match status" value="1"/>
</dbReference>
<dbReference type="InterPro" id="IPR025202">
    <property type="entry name" value="PLD-like_dom"/>
</dbReference>
<dbReference type="GO" id="GO:0032049">
    <property type="term" value="P:cardiolipin biosynthetic process"/>
    <property type="evidence" value="ECO:0007669"/>
    <property type="project" value="UniProtKB-ARBA"/>
</dbReference>
<dbReference type="SMART" id="SM00155">
    <property type="entry name" value="PLDc"/>
    <property type="match status" value="2"/>
</dbReference>
<dbReference type="PANTHER" id="PTHR21248">
    <property type="entry name" value="CARDIOLIPIN SYNTHASE"/>
    <property type="match status" value="1"/>
</dbReference>
<sequence length="336" mass="39759">MLESISAATSSIFFEMYIFSDNTFASHNFVDILSQKSISGVKVKMVIDSFANLSDNSLKKLKDAGVELFFFKKLFRSTHRKVLVVDEKVAFIGGININKFFRKWHDLQVRIEGKIVNHVMRSFARVYKKCGGRDPFVLKYDKQRLSQRGKIWFFEHFSHRGPFRLNKYYRDKIDYAKESILIVTPYLMPNQWLIVALKRAVERGVNVEIVMPKVATNPKIANWSNYLYMNKLYQYGVKFSLTNEMIHSKVMLIDEQEGILGSQNVDVFSFDFNMEAGIFFTEKKLIDNLYDITRHWKEDSVLFTPKMRNNYFFDHILDFSFRIFEYIIKCFNYFTI</sequence>
<proteinExistence type="predicted"/>
<evidence type="ECO:0000313" key="3">
    <source>
        <dbReference type="Proteomes" id="UP000177052"/>
    </source>
</evidence>
<protein>
    <recommendedName>
        <fullName evidence="1">PLD phosphodiesterase domain-containing protein</fullName>
    </recommendedName>
</protein>
<dbReference type="PROSITE" id="PS50035">
    <property type="entry name" value="PLD"/>
    <property type="match status" value="2"/>
</dbReference>
<dbReference type="InterPro" id="IPR001736">
    <property type="entry name" value="PLipase_D/transphosphatidylase"/>
</dbReference>
<comment type="caution">
    <text evidence="2">The sequence shown here is derived from an EMBL/GenBank/DDBJ whole genome shotgun (WGS) entry which is preliminary data.</text>
</comment>
<name>A0A1F6WB92_9BACT</name>
<gene>
    <name evidence="2" type="ORF">A3F19_00095</name>
</gene>
<feature type="domain" description="PLD phosphodiesterase" evidence="1">
    <location>
        <begin position="74"/>
        <end position="101"/>
    </location>
</feature>
<accession>A0A1F6WB92</accession>
<dbReference type="Gene3D" id="3.30.870.10">
    <property type="entry name" value="Endonuclease Chain A"/>
    <property type="match status" value="2"/>
</dbReference>
<feature type="domain" description="PLD phosphodiesterase" evidence="1">
    <location>
        <begin position="242"/>
        <end position="269"/>
    </location>
</feature>